<dbReference type="AlphaFoldDB" id="A0AAV6X7L4"/>
<accession>A0AAV6X7L4</accession>
<dbReference type="InterPro" id="IPR042277">
    <property type="entry name" value="IST1-like"/>
</dbReference>
<feature type="compositionally biased region" description="Polar residues" evidence="3">
    <location>
        <begin position="249"/>
        <end position="264"/>
    </location>
</feature>
<dbReference type="PANTHER" id="PTHR12161">
    <property type="entry name" value="IST1 FAMILY MEMBER"/>
    <property type="match status" value="1"/>
</dbReference>
<evidence type="ECO:0008006" key="6">
    <source>
        <dbReference type="Google" id="ProtNLM"/>
    </source>
</evidence>
<feature type="compositionally biased region" description="Low complexity" evidence="3">
    <location>
        <begin position="985"/>
        <end position="998"/>
    </location>
</feature>
<proteinExistence type="inferred from homology"/>
<feature type="compositionally biased region" description="Basic and acidic residues" evidence="3">
    <location>
        <begin position="507"/>
        <end position="517"/>
    </location>
</feature>
<feature type="compositionally biased region" description="Basic and acidic residues" evidence="3">
    <location>
        <begin position="608"/>
        <end position="628"/>
    </location>
</feature>
<evidence type="ECO:0000313" key="4">
    <source>
        <dbReference type="EMBL" id="KAG8376099.1"/>
    </source>
</evidence>
<feature type="compositionally biased region" description="Basic and acidic residues" evidence="3">
    <location>
        <begin position="351"/>
        <end position="375"/>
    </location>
</feature>
<comment type="similarity">
    <text evidence="1">Belongs to the IST1 family.</text>
</comment>
<feature type="region of interest" description="Disordered" evidence="3">
    <location>
        <begin position="439"/>
        <end position="538"/>
    </location>
</feature>
<dbReference type="FunFam" id="1.20.1260.60:FF:000003">
    <property type="entry name" value="IST1-like protein isoform A"/>
    <property type="match status" value="1"/>
</dbReference>
<organism evidence="4 5">
    <name type="scientific">Buddleja alternifolia</name>
    <dbReference type="NCBI Taxonomy" id="168488"/>
    <lineage>
        <taxon>Eukaryota</taxon>
        <taxon>Viridiplantae</taxon>
        <taxon>Streptophyta</taxon>
        <taxon>Embryophyta</taxon>
        <taxon>Tracheophyta</taxon>
        <taxon>Spermatophyta</taxon>
        <taxon>Magnoliopsida</taxon>
        <taxon>eudicotyledons</taxon>
        <taxon>Gunneridae</taxon>
        <taxon>Pentapetalae</taxon>
        <taxon>asterids</taxon>
        <taxon>lamiids</taxon>
        <taxon>Lamiales</taxon>
        <taxon>Scrophulariaceae</taxon>
        <taxon>Buddlejeae</taxon>
        <taxon>Buddleja</taxon>
    </lineage>
</organism>
<name>A0AAV6X7L4_9LAMI</name>
<feature type="compositionally biased region" description="Polar residues" evidence="3">
    <location>
        <begin position="224"/>
        <end position="236"/>
    </location>
</feature>
<comment type="caution">
    <text evidence="4">The sequence shown here is derived from an EMBL/GenBank/DDBJ whole genome shotgun (WGS) entry which is preliminary data.</text>
</comment>
<feature type="compositionally biased region" description="Basic and acidic residues" evidence="3">
    <location>
        <begin position="715"/>
        <end position="731"/>
    </location>
</feature>
<dbReference type="Gene3D" id="1.20.1260.60">
    <property type="entry name" value="Vacuolar protein sorting-associated protein Ist1"/>
    <property type="match status" value="1"/>
</dbReference>
<keyword evidence="5" id="KW-1185">Reference proteome</keyword>
<dbReference type="PANTHER" id="PTHR12161:SF13">
    <property type="entry name" value="REGULATOR OF VPS4 ACTIVITY IN THE MVB PATHWAY PROTEIN"/>
    <property type="match status" value="1"/>
</dbReference>
<evidence type="ECO:0000313" key="5">
    <source>
        <dbReference type="Proteomes" id="UP000826271"/>
    </source>
</evidence>
<dbReference type="GO" id="GO:0015031">
    <property type="term" value="P:protein transport"/>
    <property type="evidence" value="ECO:0007669"/>
    <property type="project" value="InterPro"/>
</dbReference>
<feature type="compositionally biased region" description="Low complexity" evidence="3">
    <location>
        <begin position="445"/>
        <end position="457"/>
    </location>
</feature>
<reference evidence="4" key="1">
    <citation type="submission" date="2019-10" db="EMBL/GenBank/DDBJ databases">
        <authorList>
            <person name="Zhang R."/>
            <person name="Pan Y."/>
            <person name="Wang J."/>
            <person name="Ma R."/>
            <person name="Yu S."/>
        </authorList>
    </citation>
    <scope>NUCLEOTIDE SEQUENCE</scope>
    <source>
        <strain evidence="4">LA-IB0</strain>
        <tissue evidence="4">Leaf</tissue>
    </source>
</reference>
<feature type="region of interest" description="Disordered" evidence="3">
    <location>
        <begin position="570"/>
        <end position="1018"/>
    </location>
</feature>
<dbReference type="InterPro" id="IPR005061">
    <property type="entry name" value="Ist1"/>
</dbReference>
<keyword evidence="2" id="KW-0175">Coiled coil</keyword>
<evidence type="ECO:0000256" key="2">
    <source>
        <dbReference type="SAM" id="Coils"/>
    </source>
</evidence>
<feature type="compositionally biased region" description="Polar residues" evidence="3">
    <location>
        <begin position="867"/>
        <end position="878"/>
    </location>
</feature>
<evidence type="ECO:0000256" key="1">
    <source>
        <dbReference type="ARBA" id="ARBA00005536"/>
    </source>
</evidence>
<feature type="compositionally biased region" description="Polar residues" evidence="3">
    <location>
        <begin position="386"/>
        <end position="395"/>
    </location>
</feature>
<feature type="compositionally biased region" description="Polar residues" evidence="3">
    <location>
        <begin position="762"/>
        <end position="776"/>
    </location>
</feature>
<gene>
    <name evidence="4" type="ORF">BUALT_Bualt09G0028200</name>
</gene>
<feature type="region of interest" description="Disordered" evidence="3">
    <location>
        <begin position="324"/>
        <end position="415"/>
    </location>
</feature>
<dbReference type="EMBL" id="WHWC01000009">
    <property type="protein sequence ID" value="KAG8376099.1"/>
    <property type="molecule type" value="Genomic_DNA"/>
</dbReference>
<feature type="coiled-coil region" evidence="2">
    <location>
        <begin position="38"/>
        <end position="65"/>
    </location>
</feature>
<feature type="region of interest" description="Disordered" evidence="3">
    <location>
        <begin position="189"/>
        <end position="277"/>
    </location>
</feature>
<dbReference type="Pfam" id="PF03398">
    <property type="entry name" value="Ist1"/>
    <property type="match status" value="1"/>
</dbReference>
<feature type="compositionally biased region" description="Polar residues" evidence="3">
    <location>
        <begin position="968"/>
        <end position="984"/>
    </location>
</feature>
<dbReference type="Proteomes" id="UP000826271">
    <property type="component" value="Unassembled WGS sequence"/>
</dbReference>
<feature type="compositionally biased region" description="Polar residues" evidence="3">
    <location>
        <begin position="324"/>
        <end position="333"/>
    </location>
</feature>
<evidence type="ECO:0000256" key="3">
    <source>
        <dbReference type="SAM" id="MobiDB-lite"/>
    </source>
</evidence>
<sequence length="1033" mass="115057">MKKSKFLQNSKDMLSRSFNPSKCKISLRLAGSRLKLLRNKKEVQLKQMKREIAQLLESGQDQTARIRVEHVIREEKMMAAYDLLEIYSELIVARLPIIESQKNCPIDLKEAIASIVFASPRCGDVPELLDVRKHFTAKYGKEFTTAAIELRPQCGASRLLVEKLSATAPDVQTKTKILSAIAEEHNIKWDTKPFEETDSVPPSDLLNGPSSNTMHVETPHFETSHAQAPPSNNEMYSSPLKFSHHDSRTSLQSGKLASGQNSGVNEKYQPEARPPVLGDERWNMEFKDATSAAQAAAESAQRASIAARAAAEYANRDRLMRQYSTESHNSNASILKDDGPETHPNSQFSKESLKRPSPEQTGSEKEQIDGIKGNDPRTATHGCSGEYSQSASVKSKASIDEDSLDEVSRDEMGKKNQSFKYEAEVENCFSGKDDYVREERIGKQPSISPSHSHSSISDDLNIFPSSEDQKFENNVGENPFASGIDKGGIHGEASQTSSHEPASLFFDKYDSDSDGHGFDLGPSYDEHESEFHMPSLGKKSPERLSMIIDSWSPKSSSNKIVNSTSSSLFFSRENSSNDFSENMTSKDGSKLDNFAPVTFDDSESDEEMNTRHTGMEDTRDILSEHNKSGESVIPQLKDKSQKSVGSLLEESQMELNDTGNESGPEIEQRLNFGKLTGGIRHKKGYNCPKFLNNQSDKSLSIKKESEETTEMVTILDHKKNTRKTPEMHSLSDSDSSEVEESLQKSSDEEDILYSAGKEVKTKSSLRASNSIFGSDNSDLDEDPPKESITRKSNILSGISRRTKGSHSDAGMNRKPTTSYTFENPKKAEPQIKNSSKWENYDEPTSGKVDCPRTNPSSWETSEKTDLVQATNPRMQESNSDLDEDPPKESITRKSNLLSGISRRTKGSHSDAGMNRKPTTSYTFENPKKSESQIKNSTKWENYDEPTSGKVDCPRTNPSSWETSEKTDLVQSTNPRMQESKISQKSSVIEEPSVISESPKTFSNEDESTKNASHVHPKLPDYDTLFQSLRMGRS</sequence>
<protein>
    <recommendedName>
        <fullName evidence="6">IST1-like protein</fullName>
    </recommendedName>
</protein>